<evidence type="ECO:0000256" key="9">
    <source>
        <dbReference type="ARBA" id="ARBA00023287"/>
    </source>
</evidence>
<proteinExistence type="inferred from homology"/>
<comment type="similarity">
    <text evidence="3">Belongs to the N-acetylmuramoyl-L-alanine amidase 2 family.</text>
</comment>
<reference evidence="14 15" key="1">
    <citation type="submission" date="2012-12" db="EMBL/GenBank/DDBJ databases">
        <title>The Genome Sequence of Bacillus cereus HuB4-4.</title>
        <authorList>
            <consortium name="The Broad Institute Genome Sequencing Platform"/>
            <consortium name="The Broad Institute Genome Sequencing Center for Infectious Disease"/>
            <person name="Feldgarden M."/>
            <person name="Van der Auwera G.A."/>
            <person name="Mahillon J."/>
            <person name="Duprez V."/>
            <person name="Timmery S."/>
            <person name="Mattelet C."/>
            <person name="Dierick K."/>
            <person name="Sun M."/>
            <person name="Yu Z."/>
            <person name="Zhu L."/>
            <person name="Hu X."/>
            <person name="Shank E.B."/>
            <person name="Swiecicka I."/>
            <person name="Hansen B.M."/>
            <person name="Andrup L."/>
            <person name="Walker B."/>
            <person name="Young S.K."/>
            <person name="Zeng Q."/>
            <person name="Gargeya S."/>
            <person name="Fitzgerald M."/>
            <person name="Haas B."/>
            <person name="Abouelleil A."/>
            <person name="Alvarado L."/>
            <person name="Arachchi H.M."/>
            <person name="Berlin A.M."/>
            <person name="Chapman S.B."/>
            <person name="Dewar J."/>
            <person name="Goldberg J."/>
            <person name="Griggs A."/>
            <person name="Gujja S."/>
            <person name="Hansen M."/>
            <person name="Howarth C."/>
            <person name="Imamovic A."/>
            <person name="Larimer J."/>
            <person name="McCowan C."/>
            <person name="Murphy C."/>
            <person name="Neiman D."/>
            <person name="Pearson M."/>
            <person name="Priest M."/>
            <person name="Roberts A."/>
            <person name="Saif S."/>
            <person name="Shea T."/>
            <person name="Sisk P."/>
            <person name="Sykes S."/>
            <person name="Wortman J."/>
            <person name="Nusbaum C."/>
            <person name="Birren B."/>
        </authorList>
    </citation>
    <scope>NUCLEOTIDE SEQUENCE [LARGE SCALE GENOMIC DNA]</scope>
    <source>
        <strain evidence="14 15">HuB4-4</strain>
    </source>
</reference>
<dbReference type="SUPFAM" id="SSF55846">
    <property type="entry name" value="N-acetylmuramoyl-L-alanine amidase-like"/>
    <property type="match status" value="1"/>
</dbReference>
<evidence type="ECO:0000256" key="10">
    <source>
        <dbReference type="ARBA" id="ARBA00023316"/>
    </source>
</evidence>
<dbReference type="GO" id="GO:0071555">
    <property type="term" value="P:cell wall organization"/>
    <property type="evidence" value="ECO:0007669"/>
    <property type="project" value="UniProtKB-KW"/>
</dbReference>
<dbReference type="GO" id="GO:0005576">
    <property type="term" value="C:extracellular region"/>
    <property type="evidence" value="ECO:0007669"/>
    <property type="project" value="UniProtKB-SubCell"/>
</dbReference>
<dbReference type="InterPro" id="IPR036505">
    <property type="entry name" value="Amidase/PGRP_sf"/>
</dbReference>
<keyword evidence="5" id="KW-0964">Secreted</keyword>
<dbReference type="Gene3D" id="3.40.80.10">
    <property type="entry name" value="Peptidoglycan recognition protein-like"/>
    <property type="match status" value="1"/>
</dbReference>
<keyword evidence="10" id="KW-0961">Cell wall biogenesis/degradation</keyword>
<dbReference type="Proteomes" id="UP000014009">
    <property type="component" value="Unassembled WGS sequence"/>
</dbReference>
<evidence type="ECO:0000313" key="15">
    <source>
        <dbReference type="Proteomes" id="UP000014009"/>
    </source>
</evidence>
<evidence type="ECO:0000256" key="7">
    <source>
        <dbReference type="ARBA" id="ARBA00022801"/>
    </source>
</evidence>
<dbReference type="FunFam" id="3.40.80.10:FF:000007">
    <property type="entry name" value="N-acetylmuramoyl-L-alanine amidase XlyA"/>
    <property type="match status" value="1"/>
</dbReference>
<dbReference type="AlphaFoldDB" id="A0A9W5VKA5"/>
<dbReference type="GO" id="GO:0009254">
    <property type="term" value="P:peptidoglycan turnover"/>
    <property type="evidence" value="ECO:0007669"/>
    <property type="project" value="TreeGrafter"/>
</dbReference>
<keyword evidence="6" id="KW-0732">Signal</keyword>
<evidence type="ECO:0000256" key="5">
    <source>
        <dbReference type="ARBA" id="ARBA00022525"/>
    </source>
</evidence>
<gene>
    <name evidence="14" type="ORF">IGM_04332</name>
</gene>
<evidence type="ECO:0000256" key="1">
    <source>
        <dbReference type="ARBA" id="ARBA00001561"/>
    </source>
</evidence>
<name>A0A9W5VKA5_BACCE</name>
<dbReference type="InterPro" id="IPR051206">
    <property type="entry name" value="NAMLAA_amidase_2"/>
</dbReference>
<accession>A0A9W5VKA5</accession>
<dbReference type="SMART" id="SM00644">
    <property type="entry name" value="Ami_2"/>
    <property type="match status" value="1"/>
</dbReference>
<keyword evidence="7" id="KW-0378">Hydrolase</keyword>
<evidence type="ECO:0000256" key="6">
    <source>
        <dbReference type="ARBA" id="ARBA00022729"/>
    </source>
</evidence>
<comment type="caution">
    <text evidence="14">The sequence shown here is derived from an EMBL/GenBank/DDBJ whole genome shotgun (WGS) entry which is preliminary data.</text>
</comment>
<organism evidence="14 15">
    <name type="scientific">Bacillus cereus HuB4-4</name>
    <dbReference type="NCBI Taxonomy" id="1053211"/>
    <lineage>
        <taxon>Bacteria</taxon>
        <taxon>Bacillati</taxon>
        <taxon>Bacillota</taxon>
        <taxon>Bacilli</taxon>
        <taxon>Bacillales</taxon>
        <taxon>Bacillaceae</taxon>
        <taxon>Bacillus</taxon>
        <taxon>Bacillus cereus group</taxon>
    </lineage>
</organism>
<dbReference type="GO" id="GO:0030435">
    <property type="term" value="P:sporulation resulting in formation of a cellular spore"/>
    <property type="evidence" value="ECO:0007669"/>
    <property type="project" value="UniProtKB-KW"/>
</dbReference>
<evidence type="ECO:0000256" key="2">
    <source>
        <dbReference type="ARBA" id="ARBA00004613"/>
    </source>
</evidence>
<comment type="catalytic activity">
    <reaction evidence="1">
        <text>Hydrolyzes the link between N-acetylmuramoyl residues and L-amino acid residues in certain cell-wall glycopeptides.</text>
        <dbReference type="EC" id="3.5.1.28"/>
    </reaction>
</comment>
<sequence>MEIRKNLVAASKYGTKCPYTMTPKYITFHNTYNDASAHNEIAYMIRNDNQVSFHVAVDEKEAVQGISFNRNAWHCGDGNGAGNRQSIGVEICYSKSGGDRYYKAENNAAIIIAQLMKEFHIPIENVRTHQSWNGKYCPHRMLDEGRKASFIERVKQAYNGSNPNPNPSPEGIGIAYIEGTNINLRNAPSTSGAVIRKLNKPENYLVWHEQNGWLNLGGEQWVYHDPSYIRFVRHNGIDCTSVAGKRVESKVNGLNYRNRPSWSSADVVGTVDEGYGFTIDEQVMVDGSPQFKVHNSKGQVFYITASEAYVKVK</sequence>
<evidence type="ECO:0000259" key="13">
    <source>
        <dbReference type="SMART" id="SM00644"/>
    </source>
</evidence>
<dbReference type="Pfam" id="PF01510">
    <property type="entry name" value="Amidase_2"/>
    <property type="match status" value="1"/>
</dbReference>
<dbReference type="Gene3D" id="2.30.30.40">
    <property type="entry name" value="SH3 Domains"/>
    <property type="match status" value="1"/>
</dbReference>
<keyword evidence="9" id="KW-0178">Competence</keyword>
<keyword evidence="8" id="KW-0749">Sporulation</keyword>
<comment type="subcellular location">
    <subcellularLocation>
        <location evidence="2">Secreted</location>
    </subcellularLocation>
</comment>
<evidence type="ECO:0000256" key="11">
    <source>
        <dbReference type="ARBA" id="ARBA00030881"/>
    </source>
</evidence>
<dbReference type="GO" id="GO:0008745">
    <property type="term" value="F:N-acetylmuramoyl-L-alanine amidase activity"/>
    <property type="evidence" value="ECO:0007669"/>
    <property type="project" value="UniProtKB-EC"/>
</dbReference>
<dbReference type="GO" id="GO:0009253">
    <property type="term" value="P:peptidoglycan catabolic process"/>
    <property type="evidence" value="ECO:0007669"/>
    <property type="project" value="InterPro"/>
</dbReference>
<protein>
    <recommendedName>
        <fullName evidence="4">N-acetylmuramoyl-L-alanine amidase</fullName>
        <ecNumber evidence="4">3.5.1.28</ecNumber>
    </recommendedName>
    <alternativeName>
        <fullName evidence="12">Autolysin</fullName>
    </alternativeName>
    <alternativeName>
        <fullName evidence="11">Cell wall hydrolase</fullName>
    </alternativeName>
</protein>
<dbReference type="RefSeq" id="WP_016098861.1">
    <property type="nucleotide sequence ID" value="NZ_KB976537.1"/>
</dbReference>
<dbReference type="PANTHER" id="PTHR30417">
    <property type="entry name" value="N-ACETYLMURAMOYL-L-ALANINE AMIDASE AMID"/>
    <property type="match status" value="1"/>
</dbReference>
<dbReference type="PANTHER" id="PTHR30417:SF11">
    <property type="entry name" value="N-ACETYLMURAMOYL-L-ALANINE AMIDASE XLYA"/>
    <property type="match status" value="1"/>
</dbReference>
<evidence type="ECO:0000256" key="4">
    <source>
        <dbReference type="ARBA" id="ARBA00011901"/>
    </source>
</evidence>
<dbReference type="EMBL" id="AHEF01000074">
    <property type="protein sequence ID" value="EOP85957.1"/>
    <property type="molecule type" value="Genomic_DNA"/>
</dbReference>
<evidence type="ECO:0000313" key="14">
    <source>
        <dbReference type="EMBL" id="EOP85957.1"/>
    </source>
</evidence>
<dbReference type="CDD" id="cd06583">
    <property type="entry name" value="PGRP"/>
    <property type="match status" value="1"/>
</dbReference>
<dbReference type="EC" id="3.5.1.28" evidence="4"/>
<evidence type="ECO:0000256" key="12">
    <source>
        <dbReference type="ARBA" id="ARBA00032390"/>
    </source>
</evidence>
<evidence type="ECO:0000256" key="3">
    <source>
        <dbReference type="ARBA" id="ARBA00007553"/>
    </source>
</evidence>
<evidence type="ECO:0000256" key="8">
    <source>
        <dbReference type="ARBA" id="ARBA00022969"/>
    </source>
</evidence>
<dbReference type="InterPro" id="IPR002502">
    <property type="entry name" value="Amidase_domain"/>
</dbReference>
<feature type="domain" description="N-acetylmuramoyl-L-alanine amidase" evidence="13">
    <location>
        <begin position="13"/>
        <end position="154"/>
    </location>
</feature>
<dbReference type="GO" id="GO:0030420">
    <property type="term" value="P:establishment of competence for transformation"/>
    <property type="evidence" value="ECO:0007669"/>
    <property type="project" value="UniProtKB-KW"/>
</dbReference>